<comment type="catalytic activity">
    <reaction evidence="1 18">
        <text>a 1,2-diacyl-sn-glycero-3-phosphate + CTP + H(+) = a CDP-1,2-diacyl-sn-glycerol + diphosphate</text>
        <dbReference type="Rhea" id="RHEA:16229"/>
        <dbReference type="ChEBI" id="CHEBI:15378"/>
        <dbReference type="ChEBI" id="CHEBI:33019"/>
        <dbReference type="ChEBI" id="CHEBI:37563"/>
        <dbReference type="ChEBI" id="CHEBI:58332"/>
        <dbReference type="ChEBI" id="CHEBI:58608"/>
        <dbReference type="EC" id="2.7.7.41"/>
    </reaction>
</comment>
<dbReference type="RefSeq" id="WP_075664943.1">
    <property type="nucleotide sequence ID" value="NZ_CP009247.1"/>
</dbReference>
<feature type="transmembrane region" description="Helical" evidence="19">
    <location>
        <begin position="110"/>
        <end position="128"/>
    </location>
</feature>
<keyword evidence="15 19" id="KW-0472">Membrane</keyword>
<evidence type="ECO:0000256" key="16">
    <source>
        <dbReference type="ARBA" id="ARBA00023209"/>
    </source>
</evidence>
<evidence type="ECO:0000256" key="18">
    <source>
        <dbReference type="RuleBase" id="RU003938"/>
    </source>
</evidence>
<name>A0A1L7CTG4_9CORY</name>
<keyword evidence="17" id="KW-1208">Phospholipid metabolism</keyword>
<gene>
    <name evidence="20" type="ORF">CFRA_07400</name>
</gene>
<dbReference type="EMBL" id="CP009247">
    <property type="protein sequence ID" value="APT89111.1"/>
    <property type="molecule type" value="Genomic_DNA"/>
</dbReference>
<dbReference type="KEGG" id="cfk:CFRA_07400"/>
<dbReference type="Pfam" id="PF01148">
    <property type="entry name" value="CTP_transf_1"/>
    <property type="match status" value="1"/>
</dbReference>
<keyword evidence="11 18" id="KW-0812">Transmembrane</keyword>
<comment type="similarity">
    <text evidence="5 18">Belongs to the CDS family.</text>
</comment>
<evidence type="ECO:0000256" key="6">
    <source>
        <dbReference type="ARBA" id="ARBA00012487"/>
    </source>
</evidence>
<dbReference type="EC" id="2.7.7.41" evidence="6 18"/>
<evidence type="ECO:0000256" key="7">
    <source>
        <dbReference type="ARBA" id="ARBA00019373"/>
    </source>
</evidence>
<keyword evidence="10 18" id="KW-0808">Transferase</keyword>
<dbReference type="UniPathway" id="UPA00557">
    <property type="reaction ID" value="UER00614"/>
</dbReference>
<evidence type="ECO:0000256" key="15">
    <source>
        <dbReference type="ARBA" id="ARBA00023136"/>
    </source>
</evidence>
<dbReference type="PANTHER" id="PTHR46382">
    <property type="entry name" value="PHOSPHATIDATE CYTIDYLYLTRANSFERASE"/>
    <property type="match status" value="1"/>
</dbReference>
<organism evidence="20 21">
    <name type="scientific">Corynebacterium frankenforstense DSM 45800</name>
    <dbReference type="NCBI Taxonomy" id="1437875"/>
    <lineage>
        <taxon>Bacteria</taxon>
        <taxon>Bacillati</taxon>
        <taxon>Actinomycetota</taxon>
        <taxon>Actinomycetes</taxon>
        <taxon>Mycobacteriales</taxon>
        <taxon>Corynebacteriaceae</taxon>
        <taxon>Corynebacterium</taxon>
    </lineage>
</organism>
<dbReference type="GO" id="GO:0016024">
    <property type="term" value="P:CDP-diacylglycerol biosynthetic process"/>
    <property type="evidence" value="ECO:0007669"/>
    <property type="project" value="UniProtKB-UniPathway"/>
</dbReference>
<evidence type="ECO:0000256" key="19">
    <source>
        <dbReference type="SAM" id="Phobius"/>
    </source>
</evidence>
<sequence>MKKAIAVGVGLGLLVLIAALTGPFAWYPLVAAAAGLATWEVCSRLREHGYVVHPITLIVGGQVMLWASWPFGVTGIATGFVAAALVVMFGRLFHRGRNHAPENYLRDTGVSLFVLTWVPLFAAFAAMISRLGGPHLDAGAFIITFVVCVIASDTGGYVTGVLFGSHPLAPAVSPNKSVEGFVGSVVWAAVAGTLLVWLLLDHAWYLGLALGALMAVCATLGDLVESQFKRDLKIKDMSGLLPGHGGLMDRLDGLLPAAMVSWLLLSVIA</sequence>
<feature type="transmembrane region" description="Helical" evidence="19">
    <location>
        <begin position="204"/>
        <end position="224"/>
    </location>
</feature>
<evidence type="ECO:0000256" key="14">
    <source>
        <dbReference type="ARBA" id="ARBA00023098"/>
    </source>
</evidence>
<comment type="subcellular location">
    <subcellularLocation>
        <location evidence="2">Cell membrane</location>
        <topology evidence="2">Multi-pass membrane protein</topology>
    </subcellularLocation>
</comment>
<comment type="pathway">
    <text evidence="3 18">Phospholipid metabolism; CDP-diacylglycerol biosynthesis; CDP-diacylglycerol from sn-glycerol 3-phosphate: step 3/3.</text>
</comment>
<evidence type="ECO:0000256" key="8">
    <source>
        <dbReference type="ARBA" id="ARBA00022475"/>
    </source>
</evidence>
<keyword evidence="13 19" id="KW-1133">Transmembrane helix</keyword>
<evidence type="ECO:0000256" key="10">
    <source>
        <dbReference type="ARBA" id="ARBA00022679"/>
    </source>
</evidence>
<evidence type="ECO:0000256" key="12">
    <source>
        <dbReference type="ARBA" id="ARBA00022695"/>
    </source>
</evidence>
<keyword evidence="12 18" id="KW-0548">Nucleotidyltransferase</keyword>
<accession>A0A1L7CTG4</accession>
<keyword evidence="16" id="KW-0594">Phospholipid biosynthesis</keyword>
<evidence type="ECO:0000256" key="5">
    <source>
        <dbReference type="ARBA" id="ARBA00010185"/>
    </source>
</evidence>
<dbReference type="GO" id="GO:0004605">
    <property type="term" value="F:phosphatidate cytidylyltransferase activity"/>
    <property type="evidence" value="ECO:0007669"/>
    <property type="project" value="UniProtKB-EC"/>
</dbReference>
<evidence type="ECO:0000256" key="17">
    <source>
        <dbReference type="ARBA" id="ARBA00023264"/>
    </source>
</evidence>
<reference evidence="20 21" key="1">
    <citation type="submission" date="2014-08" db="EMBL/GenBank/DDBJ databases">
        <title>Complete genome sequence of Corynebacterium frankenforstense ST18(T) (=DSM 45800(T)), isolated from raw cow milk.</title>
        <authorList>
            <person name="Ruckert C."/>
            <person name="Albersmeier A."/>
            <person name="Winkler A."/>
            <person name="Lipski A."/>
            <person name="Kalinowski J."/>
        </authorList>
    </citation>
    <scope>NUCLEOTIDE SEQUENCE [LARGE SCALE GENOMIC DNA]</scope>
    <source>
        <strain evidence="20 21">ST18</strain>
    </source>
</reference>
<proteinExistence type="inferred from homology"/>
<dbReference type="STRING" id="1437875.CFRA_07400"/>
<feature type="transmembrane region" description="Helical" evidence="19">
    <location>
        <begin position="69"/>
        <end position="89"/>
    </location>
</feature>
<evidence type="ECO:0000256" key="1">
    <source>
        <dbReference type="ARBA" id="ARBA00001698"/>
    </source>
</evidence>
<dbReference type="PROSITE" id="PS01315">
    <property type="entry name" value="CDS"/>
    <property type="match status" value="1"/>
</dbReference>
<dbReference type="Proteomes" id="UP000185434">
    <property type="component" value="Chromosome"/>
</dbReference>
<evidence type="ECO:0000256" key="13">
    <source>
        <dbReference type="ARBA" id="ARBA00022989"/>
    </source>
</evidence>
<feature type="transmembrane region" description="Helical" evidence="19">
    <location>
        <begin position="140"/>
        <end position="165"/>
    </location>
</feature>
<dbReference type="InterPro" id="IPR000374">
    <property type="entry name" value="PC_trans"/>
</dbReference>
<evidence type="ECO:0000256" key="9">
    <source>
        <dbReference type="ARBA" id="ARBA00022516"/>
    </source>
</evidence>
<evidence type="ECO:0000256" key="4">
    <source>
        <dbReference type="ARBA" id="ARBA00005189"/>
    </source>
</evidence>
<feature type="transmembrane region" description="Helical" evidence="19">
    <location>
        <begin position="177"/>
        <end position="198"/>
    </location>
</feature>
<evidence type="ECO:0000313" key="21">
    <source>
        <dbReference type="Proteomes" id="UP000185434"/>
    </source>
</evidence>
<evidence type="ECO:0000256" key="11">
    <source>
        <dbReference type="ARBA" id="ARBA00022692"/>
    </source>
</evidence>
<protein>
    <recommendedName>
        <fullName evidence="7 18">Phosphatidate cytidylyltransferase</fullName>
        <ecNumber evidence="6 18">2.7.7.41</ecNumber>
    </recommendedName>
</protein>
<keyword evidence="21" id="KW-1185">Reference proteome</keyword>
<evidence type="ECO:0000256" key="3">
    <source>
        <dbReference type="ARBA" id="ARBA00005119"/>
    </source>
</evidence>
<dbReference type="GO" id="GO:0005886">
    <property type="term" value="C:plasma membrane"/>
    <property type="evidence" value="ECO:0007669"/>
    <property type="project" value="UniProtKB-SubCell"/>
</dbReference>
<keyword evidence="9" id="KW-0444">Lipid biosynthesis</keyword>
<keyword evidence="14" id="KW-0443">Lipid metabolism</keyword>
<dbReference type="PANTHER" id="PTHR46382:SF1">
    <property type="entry name" value="PHOSPHATIDATE CYTIDYLYLTRANSFERASE"/>
    <property type="match status" value="1"/>
</dbReference>
<comment type="pathway">
    <text evidence="4">Lipid metabolism.</text>
</comment>
<keyword evidence="8" id="KW-1003">Cell membrane</keyword>
<evidence type="ECO:0000313" key="20">
    <source>
        <dbReference type="EMBL" id="APT89111.1"/>
    </source>
</evidence>
<dbReference type="AlphaFoldDB" id="A0A1L7CTG4"/>
<evidence type="ECO:0000256" key="2">
    <source>
        <dbReference type="ARBA" id="ARBA00004651"/>
    </source>
</evidence>